<dbReference type="PROSITE" id="PS50236">
    <property type="entry name" value="CHCR"/>
    <property type="match status" value="1"/>
</dbReference>
<dbReference type="AlphaFoldDB" id="A0A9P5NWZ3"/>
<evidence type="ECO:0000313" key="7">
    <source>
        <dbReference type="EMBL" id="KAF8907249.1"/>
    </source>
</evidence>
<dbReference type="Pfam" id="PF10366">
    <property type="entry name" value="Vps39_1"/>
    <property type="match status" value="1"/>
</dbReference>
<comment type="caution">
    <text evidence="7">The sequence shown here is derived from an EMBL/GenBank/DDBJ whole genome shotgun (WGS) entry which is preliminary data.</text>
</comment>
<dbReference type="InterPro" id="IPR019452">
    <property type="entry name" value="VPS39/TGF_beta_rcpt-assoc_1"/>
</dbReference>
<dbReference type="InterPro" id="IPR032914">
    <property type="entry name" value="Vam6/VPS39/TRAP1"/>
</dbReference>
<proteinExistence type="inferred from homology"/>
<evidence type="ECO:0000313" key="8">
    <source>
        <dbReference type="Proteomes" id="UP000724874"/>
    </source>
</evidence>
<evidence type="ECO:0000256" key="3">
    <source>
        <dbReference type="ARBA" id="ARBA00038201"/>
    </source>
</evidence>
<dbReference type="Proteomes" id="UP000724874">
    <property type="component" value="Unassembled WGS sequence"/>
</dbReference>
<keyword evidence="8" id="KW-1185">Reference proteome</keyword>
<name>A0A9P5NWZ3_GYMJU</name>
<evidence type="ECO:0000256" key="5">
    <source>
        <dbReference type="SAM" id="MobiDB-lite"/>
    </source>
</evidence>
<feature type="repeat" description="CHCR" evidence="4">
    <location>
        <begin position="754"/>
        <end position="913"/>
    </location>
</feature>
<dbReference type="GO" id="GO:0012505">
    <property type="term" value="C:endomembrane system"/>
    <property type="evidence" value="ECO:0007669"/>
    <property type="project" value="UniProtKB-SubCell"/>
</dbReference>
<feature type="region of interest" description="Disordered" evidence="5">
    <location>
        <begin position="297"/>
        <end position="317"/>
    </location>
</feature>
<feature type="domain" description="CNH" evidence="6">
    <location>
        <begin position="15"/>
        <end position="325"/>
    </location>
</feature>
<protein>
    <recommendedName>
        <fullName evidence="6">CNH domain-containing protein</fullName>
    </recommendedName>
</protein>
<feature type="compositionally biased region" description="Basic and acidic residues" evidence="5">
    <location>
        <begin position="494"/>
        <end position="513"/>
    </location>
</feature>
<organism evidence="7 8">
    <name type="scientific">Gymnopilus junonius</name>
    <name type="common">Spectacular rustgill mushroom</name>
    <name type="synonym">Gymnopilus spectabilis subsp. junonius</name>
    <dbReference type="NCBI Taxonomy" id="109634"/>
    <lineage>
        <taxon>Eukaryota</taxon>
        <taxon>Fungi</taxon>
        <taxon>Dikarya</taxon>
        <taxon>Basidiomycota</taxon>
        <taxon>Agaricomycotina</taxon>
        <taxon>Agaricomycetes</taxon>
        <taxon>Agaricomycetidae</taxon>
        <taxon>Agaricales</taxon>
        <taxon>Agaricineae</taxon>
        <taxon>Hymenogastraceae</taxon>
        <taxon>Gymnopilus</taxon>
    </lineage>
</organism>
<evidence type="ECO:0000256" key="1">
    <source>
        <dbReference type="ARBA" id="ARBA00004184"/>
    </source>
</evidence>
<reference evidence="7" key="1">
    <citation type="submission" date="2020-11" db="EMBL/GenBank/DDBJ databases">
        <authorList>
            <consortium name="DOE Joint Genome Institute"/>
            <person name="Ahrendt S."/>
            <person name="Riley R."/>
            <person name="Andreopoulos W."/>
            <person name="LaButti K."/>
            <person name="Pangilinan J."/>
            <person name="Ruiz-duenas F.J."/>
            <person name="Barrasa J.M."/>
            <person name="Sanchez-Garcia M."/>
            <person name="Camarero S."/>
            <person name="Miyauchi S."/>
            <person name="Serrano A."/>
            <person name="Linde D."/>
            <person name="Babiker R."/>
            <person name="Drula E."/>
            <person name="Ayuso-Fernandez I."/>
            <person name="Pacheco R."/>
            <person name="Padilla G."/>
            <person name="Ferreira P."/>
            <person name="Barriuso J."/>
            <person name="Kellner H."/>
            <person name="Castanera R."/>
            <person name="Alfaro M."/>
            <person name="Ramirez L."/>
            <person name="Pisabarro A.G."/>
            <person name="Kuo A."/>
            <person name="Tritt A."/>
            <person name="Lipzen A."/>
            <person name="He G."/>
            <person name="Yan M."/>
            <person name="Ng V."/>
            <person name="Cullen D."/>
            <person name="Martin F."/>
            <person name="Rosso M.-N."/>
            <person name="Henrissat B."/>
            <person name="Hibbett D."/>
            <person name="Martinez A.T."/>
            <person name="Grigoriev I.V."/>
        </authorList>
    </citation>
    <scope>NUCLEOTIDE SEQUENCE</scope>
    <source>
        <strain evidence="7">AH 44721</strain>
    </source>
</reference>
<feature type="region of interest" description="Disordered" evidence="5">
    <location>
        <begin position="487"/>
        <end position="513"/>
    </location>
</feature>
<dbReference type="EMBL" id="JADNYJ010000015">
    <property type="protein sequence ID" value="KAF8907249.1"/>
    <property type="molecule type" value="Genomic_DNA"/>
</dbReference>
<dbReference type="GO" id="GO:0006886">
    <property type="term" value="P:intracellular protein transport"/>
    <property type="evidence" value="ECO:0007669"/>
    <property type="project" value="UniProtKB-UniRule"/>
</dbReference>
<dbReference type="Pfam" id="PF10367">
    <property type="entry name" value="zf-Vps39_C"/>
    <property type="match status" value="1"/>
</dbReference>
<dbReference type="GO" id="GO:0006914">
    <property type="term" value="P:autophagy"/>
    <property type="evidence" value="ECO:0007669"/>
    <property type="project" value="TreeGrafter"/>
</dbReference>
<feature type="region of interest" description="Disordered" evidence="5">
    <location>
        <begin position="548"/>
        <end position="575"/>
    </location>
</feature>
<accession>A0A9P5NWZ3</accession>
<dbReference type="PANTHER" id="PTHR12894">
    <property type="entry name" value="CNH DOMAIN CONTAINING"/>
    <property type="match status" value="1"/>
</dbReference>
<dbReference type="OrthoDB" id="5325112at2759"/>
<dbReference type="InterPro" id="IPR019453">
    <property type="entry name" value="VPS39/TGFA1_Znf"/>
</dbReference>
<gene>
    <name evidence="7" type="ORF">CPB84DRAFT_1768693</name>
</gene>
<dbReference type="Pfam" id="PF00780">
    <property type="entry name" value="CNH"/>
    <property type="match status" value="1"/>
</dbReference>
<sequence>MPPFTTPTVVLSGLKEKIDSLAVQADRLYLGSSTGNLHIYGLNEESDAIEPVEVKKGLVKKSIEQLGFIKDVNSLVVLSEMTVTLFPLPSLSPPTPLLKAKAAFSFAMHSYIESVQALLTPKAPDDGEFKRSQPIPTLVTQLLIGCRRKAVIYTWKDGEPQEVREAPLPHSARTIVFLDKDTACFAYSPTEYAIFSLTTMTAVDIVTPLPTTSSGTAMNALTGLTGYMTLGLGAKAKPGVVQVGKSEFLISKDGQGFFVGADGKASRPSTIEWPVPPEELTFVQPYLFSIFPAGTIPNQAHPTDSPPQGSTQTQPSFNSTSVVQIRSSLSLQVSQTLPFPFNASEFNPSQNALIRLMTPSNSAKSPLYVLTTPVDKASAANEGSSIWRFTIKPWAEQIDELVVAGKYSDALALLDILDEDQLPDKEQRRIRIRALNAVSQFRASKFDDAIDTFIELDFNPAKVVALYPESVAGRLAVPQEGWIPLYGGPTPTTDDEHASLESSHDSEKDKDNKMINSGHERMAAEISDSIVPGGGSVGGRLRRTGLGMFLPGGHRDDDTASITSKKRSSQDDPNRSIETLVRYLGDRRPKLRAALEAVNITPESQSHLASPLSEASIDELFSLPNAPLSALTPEQLLRFAQIVDTALYKSYLIIRPVLLGSLCRIANWCEVSEVEEDLRARKKYAELRDLYNGKKMHSKALELLKQLSEDATDVEDKLGPSIHYLQKLGPEYIDHVFRYARWIFDFDSEMAFQIFTSEDVELPRKPVADYLETIDPSLCVKYLEYLIAERNEDATAFHDRLAELYLSMAHSAKKRNDEKMRREVYDKLLKFISTDNRFGIDRFYGFVSSTDLHEARAILLGRLGRHDQSLETYVYRLHDFLKAEEHCKRVYQAGTATGNVFLTLLRLYLRPSVQTTTDLLQPALELISRQLLPPLVTTDDIRSFLIEALRAPVFDTRVVRQISKARNDQVARRLVTLQSRRVKVTDSRICPQCHKRLGNSVIAVHAPRGEVTHYNCRELFSRRLNESRH</sequence>
<dbReference type="PANTHER" id="PTHR12894:SF49">
    <property type="entry name" value="VAM6_VPS39-LIKE PROTEIN"/>
    <property type="match status" value="1"/>
</dbReference>
<evidence type="ECO:0000259" key="6">
    <source>
        <dbReference type="PROSITE" id="PS50219"/>
    </source>
</evidence>
<dbReference type="InterPro" id="IPR001180">
    <property type="entry name" value="CNH_dom"/>
</dbReference>
<dbReference type="GO" id="GO:0034058">
    <property type="term" value="P:endosomal vesicle fusion"/>
    <property type="evidence" value="ECO:0007669"/>
    <property type="project" value="TreeGrafter"/>
</dbReference>
<comment type="similarity">
    <text evidence="3">Belongs to the VAM6/VPS39 family.</text>
</comment>
<keyword evidence="2" id="KW-0472">Membrane</keyword>
<dbReference type="InterPro" id="IPR000547">
    <property type="entry name" value="Clathrin_H-chain/VPS_repeat"/>
</dbReference>
<comment type="subcellular location">
    <subcellularLocation>
        <location evidence="1">Endomembrane system</location>
        <topology evidence="1">Peripheral membrane protein</topology>
    </subcellularLocation>
</comment>
<evidence type="ECO:0000256" key="2">
    <source>
        <dbReference type="ARBA" id="ARBA00023136"/>
    </source>
</evidence>
<evidence type="ECO:0000256" key="4">
    <source>
        <dbReference type="PROSITE-ProRule" id="PRU01006"/>
    </source>
</evidence>
<dbReference type="PROSITE" id="PS50219">
    <property type="entry name" value="CNH"/>
    <property type="match status" value="1"/>
</dbReference>
<dbReference type="GO" id="GO:0000329">
    <property type="term" value="C:fungal-type vacuole membrane"/>
    <property type="evidence" value="ECO:0007669"/>
    <property type="project" value="TreeGrafter"/>
</dbReference>